<evidence type="ECO:0000256" key="6">
    <source>
        <dbReference type="ARBA" id="ARBA00023303"/>
    </source>
</evidence>
<sequence>MDVLFILAVAFAGGVGACIRYVAVEGWPRGTTPRTAVVGPGSAATAEAGLPRRVAPEWRLMIVNVVASLIAGFAAGLLPLPTVASMIVISGFCGGLSSWSSAMLDASNALSARKLGKTAIIVVVQMLWGVFAALIGVTVGQLLGVSLGLGALAWQ</sequence>
<dbReference type="InterPro" id="IPR003691">
    <property type="entry name" value="FluC"/>
</dbReference>
<dbReference type="RefSeq" id="WP_151422047.1">
    <property type="nucleotide sequence ID" value="NZ_WBJX01000001.1"/>
</dbReference>
<proteinExistence type="inferred from homology"/>
<feature type="transmembrane region" description="Helical" evidence="10">
    <location>
        <begin position="86"/>
        <end position="106"/>
    </location>
</feature>
<keyword evidence="6" id="KW-0813">Transport</keyword>
<evidence type="ECO:0000313" key="11">
    <source>
        <dbReference type="EMBL" id="KAB1639016.1"/>
    </source>
</evidence>
<keyword evidence="6" id="KW-0407">Ion channel</keyword>
<evidence type="ECO:0000256" key="1">
    <source>
        <dbReference type="ARBA" id="ARBA00004651"/>
    </source>
</evidence>
<dbReference type="Proteomes" id="UP000490386">
    <property type="component" value="Unassembled WGS sequence"/>
</dbReference>
<organism evidence="11 12">
    <name type="scientific">Pseudoclavibacter terrae</name>
    <dbReference type="NCBI Taxonomy" id="1530195"/>
    <lineage>
        <taxon>Bacteria</taxon>
        <taxon>Bacillati</taxon>
        <taxon>Actinomycetota</taxon>
        <taxon>Actinomycetes</taxon>
        <taxon>Micrococcales</taxon>
        <taxon>Microbacteriaceae</taxon>
        <taxon>Pseudoclavibacter</taxon>
    </lineage>
</organism>
<gene>
    <name evidence="11" type="ORF">F8O03_01295</name>
</gene>
<feature type="transmembrane region" description="Helical" evidence="10">
    <location>
        <begin position="118"/>
        <end position="143"/>
    </location>
</feature>
<keyword evidence="12" id="KW-1185">Reference proteome</keyword>
<evidence type="ECO:0000256" key="7">
    <source>
        <dbReference type="ARBA" id="ARBA00035120"/>
    </source>
</evidence>
<dbReference type="OrthoDB" id="5119864at2"/>
<dbReference type="GO" id="GO:0005886">
    <property type="term" value="C:plasma membrane"/>
    <property type="evidence" value="ECO:0007669"/>
    <property type="project" value="UniProtKB-SubCell"/>
</dbReference>
<keyword evidence="3 10" id="KW-0812">Transmembrane</keyword>
<feature type="transmembrane region" description="Helical" evidence="10">
    <location>
        <begin position="60"/>
        <end position="80"/>
    </location>
</feature>
<evidence type="ECO:0000256" key="9">
    <source>
        <dbReference type="ARBA" id="ARBA00049940"/>
    </source>
</evidence>
<comment type="similarity">
    <text evidence="7 10">Belongs to the fluoride channel Fluc/FEX (TC 1.A.43) family.</text>
</comment>
<protein>
    <recommendedName>
        <fullName evidence="10">Fluoride-specific ion channel</fullName>
    </recommendedName>
</protein>
<name>A0A7J5B4E7_9MICO</name>
<keyword evidence="2 10" id="KW-1003">Cell membrane</keyword>
<accession>A0A7J5B4E7</accession>
<reference evidence="11 12" key="1">
    <citation type="submission" date="2019-09" db="EMBL/GenBank/DDBJ databases">
        <title>Phylogeny of genus Pseudoclavibacter and closely related genus.</title>
        <authorList>
            <person name="Li Y."/>
        </authorList>
    </citation>
    <scope>NUCLEOTIDE SEQUENCE [LARGE SCALE GENOMIC DNA]</scope>
    <source>
        <strain evidence="11 12">THG-MD12</strain>
    </source>
</reference>
<comment type="function">
    <text evidence="9">Fluoride-specific ion channel. Important for reducing fluoride concentration in the cell, thus reducing its toxicity.</text>
</comment>
<evidence type="ECO:0000256" key="2">
    <source>
        <dbReference type="ARBA" id="ARBA00022475"/>
    </source>
</evidence>
<feature type="transmembrane region" description="Helical" evidence="10">
    <location>
        <begin position="6"/>
        <end position="24"/>
    </location>
</feature>
<evidence type="ECO:0000256" key="10">
    <source>
        <dbReference type="RuleBase" id="RU004340"/>
    </source>
</evidence>
<evidence type="ECO:0000256" key="5">
    <source>
        <dbReference type="ARBA" id="ARBA00023136"/>
    </source>
</evidence>
<dbReference type="EMBL" id="WBJX01000001">
    <property type="protein sequence ID" value="KAB1639016.1"/>
    <property type="molecule type" value="Genomic_DNA"/>
</dbReference>
<evidence type="ECO:0000256" key="4">
    <source>
        <dbReference type="ARBA" id="ARBA00022989"/>
    </source>
</evidence>
<evidence type="ECO:0000256" key="3">
    <source>
        <dbReference type="ARBA" id="ARBA00022692"/>
    </source>
</evidence>
<evidence type="ECO:0000256" key="8">
    <source>
        <dbReference type="ARBA" id="ARBA00035585"/>
    </source>
</evidence>
<keyword evidence="4 10" id="KW-1133">Transmembrane helix</keyword>
<comment type="catalytic activity">
    <reaction evidence="8">
        <text>fluoride(in) = fluoride(out)</text>
        <dbReference type="Rhea" id="RHEA:76159"/>
        <dbReference type="ChEBI" id="CHEBI:17051"/>
    </reaction>
    <physiologicalReaction direction="left-to-right" evidence="8">
        <dbReference type="Rhea" id="RHEA:76160"/>
    </physiologicalReaction>
</comment>
<evidence type="ECO:0000313" key="12">
    <source>
        <dbReference type="Proteomes" id="UP000490386"/>
    </source>
</evidence>
<dbReference type="Pfam" id="PF02537">
    <property type="entry name" value="CRCB"/>
    <property type="match status" value="1"/>
</dbReference>
<dbReference type="GO" id="GO:0034220">
    <property type="term" value="P:monoatomic ion transmembrane transport"/>
    <property type="evidence" value="ECO:0007669"/>
    <property type="project" value="UniProtKB-KW"/>
</dbReference>
<comment type="caution">
    <text evidence="11">The sequence shown here is derived from an EMBL/GenBank/DDBJ whole genome shotgun (WGS) entry which is preliminary data.</text>
</comment>
<keyword evidence="5 10" id="KW-0472">Membrane</keyword>
<dbReference type="AlphaFoldDB" id="A0A7J5B4E7"/>
<comment type="subcellular location">
    <subcellularLocation>
        <location evidence="1">Cell membrane</location>
        <topology evidence="1">Multi-pass membrane protein</topology>
    </subcellularLocation>
</comment>
<keyword evidence="6" id="KW-0406">Ion transport</keyword>